<sequence>MPLSIDFSGKLVLITGGGRGIGLAITEALAEAGADIAISYTSTDATPVATQLSSKHGVTVKAFKCNVDSSAEIDKLVGDVQEAFGREVDIGVNNAGIALWQSSIHMTDNQFDSIFRTNTTGPYYLSRALMRSWLGLPISLSSSSPELNLTADDGQPKKNLKGKQILFVSSISGLVAMTPQYQAAYNASKAGVTMLAKSLAAEWAPYEVVINSVSPGYVSTDMIANPPDEQARGWVKVWEERTPIGRFASAEEIGKFIAVLLSQHAAGAGFMTGSDVVIDGGESRTVYPGRVSLLMFLRSMTQDILCTERGGEQPCWTDAYVKRRFVGCNEDCRQKMMYPTAIPFLERAAECFMDSV</sequence>
<evidence type="ECO:0000256" key="4">
    <source>
        <dbReference type="RuleBase" id="RU000363"/>
    </source>
</evidence>
<dbReference type="AlphaFoldDB" id="A0A8K0NLL6"/>
<keyword evidence="7" id="KW-1185">Reference proteome</keyword>
<evidence type="ECO:0000256" key="2">
    <source>
        <dbReference type="ARBA" id="ARBA00022857"/>
    </source>
</evidence>
<protein>
    <recommendedName>
        <fullName evidence="5">Ketoreductase domain-containing protein</fullName>
    </recommendedName>
</protein>
<dbReference type="SMART" id="SM00822">
    <property type="entry name" value="PKS_KR"/>
    <property type="match status" value="1"/>
</dbReference>
<comment type="similarity">
    <text evidence="1 4">Belongs to the short-chain dehydrogenases/reductases (SDR) family.</text>
</comment>
<keyword evidence="3" id="KW-0560">Oxidoreductase</keyword>
<dbReference type="Pfam" id="PF13561">
    <property type="entry name" value="adh_short_C2"/>
    <property type="match status" value="1"/>
</dbReference>
<dbReference type="InterPro" id="IPR002347">
    <property type="entry name" value="SDR_fam"/>
</dbReference>
<reference evidence="6" key="1">
    <citation type="submission" date="2020-04" db="EMBL/GenBank/DDBJ databases">
        <title>Analysis of mating type loci in Filobasidium floriforme.</title>
        <authorList>
            <person name="Nowrousian M."/>
        </authorList>
    </citation>
    <scope>NUCLEOTIDE SEQUENCE</scope>
    <source>
        <strain evidence="6">CBS 6242</strain>
    </source>
</reference>
<feature type="domain" description="Ketoreductase" evidence="5">
    <location>
        <begin position="10"/>
        <end position="216"/>
    </location>
</feature>
<comment type="caution">
    <text evidence="6">The sequence shown here is derived from an EMBL/GenBank/DDBJ whole genome shotgun (WGS) entry which is preliminary data.</text>
</comment>
<evidence type="ECO:0000256" key="1">
    <source>
        <dbReference type="ARBA" id="ARBA00006484"/>
    </source>
</evidence>
<evidence type="ECO:0000313" key="6">
    <source>
        <dbReference type="EMBL" id="KAG7529986.1"/>
    </source>
</evidence>
<evidence type="ECO:0000313" key="7">
    <source>
        <dbReference type="Proteomes" id="UP000812966"/>
    </source>
</evidence>
<evidence type="ECO:0000256" key="3">
    <source>
        <dbReference type="ARBA" id="ARBA00023002"/>
    </source>
</evidence>
<keyword evidence="2" id="KW-0521">NADP</keyword>
<dbReference type="InterPro" id="IPR020904">
    <property type="entry name" value="Sc_DH/Rdtase_CS"/>
</dbReference>
<dbReference type="Gene3D" id="3.40.50.720">
    <property type="entry name" value="NAD(P)-binding Rossmann-like Domain"/>
    <property type="match status" value="1"/>
</dbReference>
<proteinExistence type="inferred from homology"/>
<dbReference type="PRINTS" id="PR00080">
    <property type="entry name" value="SDRFAMILY"/>
</dbReference>
<dbReference type="PANTHER" id="PTHR42760:SF115">
    <property type="entry name" value="3-OXOACYL-[ACYL-CARRIER-PROTEIN] REDUCTASE FABG"/>
    <property type="match status" value="1"/>
</dbReference>
<dbReference type="Pfam" id="PF00106">
    <property type="entry name" value="adh_short"/>
    <property type="match status" value="1"/>
</dbReference>
<dbReference type="EMBL" id="JABELV010000129">
    <property type="protein sequence ID" value="KAG7529986.1"/>
    <property type="molecule type" value="Genomic_DNA"/>
</dbReference>
<dbReference type="SUPFAM" id="SSF51735">
    <property type="entry name" value="NAD(P)-binding Rossmann-fold domains"/>
    <property type="match status" value="1"/>
</dbReference>
<dbReference type="PANTHER" id="PTHR42760">
    <property type="entry name" value="SHORT-CHAIN DEHYDROGENASES/REDUCTASES FAMILY MEMBER"/>
    <property type="match status" value="1"/>
</dbReference>
<gene>
    <name evidence="6" type="ORF">FFLO_05283</name>
</gene>
<dbReference type="GO" id="GO:0016616">
    <property type="term" value="F:oxidoreductase activity, acting on the CH-OH group of donors, NAD or NADP as acceptor"/>
    <property type="evidence" value="ECO:0007669"/>
    <property type="project" value="TreeGrafter"/>
</dbReference>
<organism evidence="6 7">
    <name type="scientific">Filobasidium floriforme</name>
    <dbReference type="NCBI Taxonomy" id="5210"/>
    <lineage>
        <taxon>Eukaryota</taxon>
        <taxon>Fungi</taxon>
        <taxon>Dikarya</taxon>
        <taxon>Basidiomycota</taxon>
        <taxon>Agaricomycotina</taxon>
        <taxon>Tremellomycetes</taxon>
        <taxon>Filobasidiales</taxon>
        <taxon>Filobasidiaceae</taxon>
        <taxon>Filobasidium</taxon>
    </lineage>
</organism>
<accession>A0A8K0NLL6</accession>
<dbReference type="PROSITE" id="PS00061">
    <property type="entry name" value="ADH_SHORT"/>
    <property type="match status" value="1"/>
</dbReference>
<evidence type="ECO:0000259" key="5">
    <source>
        <dbReference type="SMART" id="SM00822"/>
    </source>
</evidence>
<dbReference type="InterPro" id="IPR057326">
    <property type="entry name" value="KR_dom"/>
</dbReference>
<dbReference type="InterPro" id="IPR036291">
    <property type="entry name" value="NAD(P)-bd_dom_sf"/>
</dbReference>
<dbReference type="Proteomes" id="UP000812966">
    <property type="component" value="Unassembled WGS sequence"/>
</dbReference>
<dbReference type="PRINTS" id="PR00081">
    <property type="entry name" value="GDHRDH"/>
</dbReference>
<name>A0A8K0NLL6_9TREE</name>